<dbReference type="KEGG" id="tasa:A1Q1_00387"/>
<dbReference type="GeneID" id="25983901"/>
<evidence type="ECO:0000313" key="1">
    <source>
        <dbReference type="EMBL" id="EJT50332.1"/>
    </source>
</evidence>
<dbReference type="EMBL" id="ALBS01000113">
    <property type="protein sequence ID" value="EJT50332.1"/>
    <property type="molecule type" value="Genomic_DNA"/>
</dbReference>
<accession>J6F4X4</accession>
<dbReference type="HOGENOM" id="CLU_1817162_0_0_1"/>
<dbReference type="VEuPathDB" id="FungiDB:A1Q1_00387"/>
<reference evidence="1 2" key="1">
    <citation type="journal article" date="2012" name="Eukaryot. Cell">
        <title>Draft genome sequence of CBS 2479, the standard type strain of Trichosporon asahii.</title>
        <authorList>
            <person name="Yang R.Y."/>
            <person name="Li H.T."/>
            <person name="Zhu H."/>
            <person name="Zhou G.P."/>
            <person name="Wang M."/>
            <person name="Wang L."/>
        </authorList>
    </citation>
    <scope>NUCLEOTIDE SEQUENCE [LARGE SCALE GENOMIC DNA]</scope>
    <source>
        <strain evidence="2">ATCC 90039 / CBS 2479 / JCM 2466 / KCTC 7840 / NCYC 2677 / UAMH 7654</strain>
    </source>
</reference>
<name>J6F4X4_TRIAS</name>
<protein>
    <submittedName>
        <fullName evidence="1">Uncharacterized protein</fullName>
    </submittedName>
</protein>
<comment type="caution">
    <text evidence="1">The sequence shown here is derived from an EMBL/GenBank/DDBJ whole genome shotgun (WGS) entry which is preliminary data.</text>
</comment>
<dbReference type="Proteomes" id="UP000002748">
    <property type="component" value="Unassembled WGS sequence"/>
</dbReference>
<gene>
    <name evidence="1" type="ORF">A1Q1_00387</name>
</gene>
<organism evidence="1 2">
    <name type="scientific">Trichosporon asahii var. asahii (strain ATCC 90039 / CBS 2479 / JCM 2466 / KCTC 7840 / NBRC 103889/ NCYC 2677 / UAMH 7654)</name>
    <name type="common">Yeast</name>
    <dbReference type="NCBI Taxonomy" id="1186058"/>
    <lineage>
        <taxon>Eukaryota</taxon>
        <taxon>Fungi</taxon>
        <taxon>Dikarya</taxon>
        <taxon>Basidiomycota</taxon>
        <taxon>Agaricomycotina</taxon>
        <taxon>Tremellomycetes</taxon>
        <taxon>Trichosporonales</taxon>
        <taxon>Trichosporonaceae</taxon>
        <taxon>Trichosporon</taxon>
    </lineage>
</organism>
<dbReference type="RefSeq" id="XP_014181511.1">
    <property type="nucleotide sequence ID" value="XM_014326036.1"/>
</dbReference>
<sequence length="142" mass="15121">MPTFVRQLLQLHPLFALSVGFNTRHQHPLDQTPEHLSVLFAVSGPAVSSSVSVSLIFNQPSASHRSNSATLPRVLLAVSEPAIWILAASDPIVPNPAVLRASLVGALLQSLRSRRLAHPPPVPTLFEGLVPITPPPNAKTSA</sequence>
<dbReference type="AlphaFoldDB" id="J6F4X4"/>
<proteinExistence type="predicted"/>
<evidence type="ECO:0000313" key="2">
    <source>
        <dbReference type="Proteomes" id="UP000002748"/>
    </source>
</evidence>